<gene>
    <name evidence="2" type="ORF">CC1G_04057</name>
</gene>
<evidence type="ECO:0000256" key="1">
    <source>
        <dbReference type="SAM" id="MobiDB-lite"/>
    </source>
</evidence>
<feature type="region of interest" description="Disordered" evidence="1">
    <location>
        <begin position="104"/>
        <end position="132"/>
    </location>
</feature>
<organism evidence="2 3">
    <name type="scientific">Coprinopsis cinerea (strain Okayama-7 / 130 / ATCC MYA-4618 / FGSC 9003)</name>
    <name type="common">Inky cap fungus</name>
    <name type="synonym">Hormographiella aspergillata</name>
    <dbReference type="NCBI Taxonomy" id="240176"/>
    <lineage>
        <taxon>Eukaryota</taxon>
        <taxon>Fungi</taxon>
        <taxon>Dikarya</taxon>
        <taxon>Basidiomycota</taxon>
        <taxon>Agaricomycotina</taxon>
        <taxon>Agaricomycetes</taxon>
        <taxon>Agaricomycetidae</taxon>
        <taxon>Agaricales</taxon>
        <taxon>Agaricineae</taxon>
        <taxon>Psathyrellaceae</taxon>
        <taxon>Coprinopsis</taxon>
    </lineage>
</organism>
<accession>A8NVS4</accession>
<evidence type="ECO:0000313" key="3">
    <source>
        <dbReference type="Proteomes" id="UP000001861"/>
    </source>
</evidence>
<dbReference type="RefSeq" id="XP_001836744.2">
    <property type="nucleotide sequence ID" value="XM_001836692.2"/>
</dbReference>
<dbReference type="InParanoid" id="A8NVS4"/>
<feature type="region of interest" description="Disordered" evidence="1">
    <location>
        <begin position="52"/>
        <end position="90"/>
    </location>
</feature>
<dbReference type="KEGG" id="cci:CC1G_04057"/>
<reference evidence="2 3" key="1">
    <citation type="journal article" date="2010" name="Proc. Natl. Acad. Sci. U.S.A.">
        <title>Insights into evolution of multicellular fungi from the assembled chromosomes of the mushroom Coprinopsis cinerea (Coprinus cinereus).</title>
        <authorList>
            <person name="Stajich J.E."/>
            <person name="Wilke S.K."/>
            <person name="Ahren D."/>
            <person name="Au C.H."/>
            <person name="Birren B.W."/>
            <person name="Borodovsky M."/>
            <person name="Burns C."/>
            <person name="Canback B."/>
            <person name="Casselton L.A."/>
            <person name="Cheng C.K."/>
            <person name="Deng J."/>
            <person name="Dietrich F.S."/>
            <person name="Fargo D.C."/>
            <person name="Farman M.L."/>
            <person name="Gathman A.C."/>
            <person name="Goldberg J."/>
            <person name="Guigo R."/>
            <person name="Hoegger P.J."/>
            <person name="Hooker J.B."/>
            <person name="Huggins A."/>
            <person name="James T.Y."/>
            <person name="Kamada T."/>
            <person name="Kilaru S."/>
            <person name="Kodira C."/>
            <person name="Kues U."/>
            <person name="Kupfer D."/>
            <person name="Kwan H.S."/>
            <person name="Lomsadze A."/>
            <person name="Li W."/>
            <person name="Lilly W.W."/>
            <person name="Ma L.J."/>
            <person name="Mackey A.J."/>
            <person name="Manning G."/>
            <person name="Martin F."/>
            <person name="Muraguchi H."/>
            <person name="Natvig D.O."/>
            <person name="Palmerini H."/>
            <person name="Ramesh M.A."/>
            <person name="Rehmeyer C.J."/>
            <person name="Roe B.A."/>
            <person name="Shenoy N."/>
            <person name="Stanke M."/>
            <person name="Ter-Hovhannisyan V."/>
            <person name="Tunlid A."/>
            <person name="Velagapudi R."/>
            <person name="Vision T.J."/>
            <person name="Zeng Q."/>
            <person name="Zolan M.E."/>
            <person name="Pukkila P.J."/>
        </authorList>
    </citation>
    <scope>NUCLEOTIDE SEQUENCE [LARGE SCALE GENOMIC DNA]</scope>
    <source>
        <strain evidence="3">Okayama-7 / 130 / ATCC MYA-4618 / FGSC 9003</strain>
    </source>
</reference>
<dbReference type="HOGENOM" id="CLU_1916977_0_0_1"/>
<dbReference type="Proteomes" id="UP000001861">
    <property type="component" value="Unassembled WGS sequence"/>
</dbReference>
<dbReference type="EMBL" id="AACS02000004">
    <property type="protein sequence ID" value="EAU84961.2"/>
    <property type="molecule type" value="Genomic_DNA"/>
</dbReference>
<dbReference type="AlphaFoldDB" id="A8NVS4"/>
<name>A8NVS4_COPC7</name>
<comment type="caution">
    <text evidence="2">The sequence shown here is derived from an EMBL/GenBank/DDBJ whole genome shotgun (WGS) entry which is preliminary data.</text>
</comment>
<keyword evidence="3" id="KW-1185">Reference proteome</keyword>
<dbReference type="GeneID" id="6013296"/>
<proteinExistence type="predicted"/>
<protein>
    <submittedName>
        <fullName evidence="2">Uncharacterized protein</fullName>
    </submittedName>
</protein>
<dbReference type="VEuPathDB" id="FungiDB:CC1G_04057"/>
<sequence>MTHSNLQSEAKWVLSNSTIHDNFHIAYTLLLLFHTPSKPNVTQILKSRSRLKSGKKKRLESYYGSQSTSHVGAPNKFRIESRNGNCTRTPRPIKIAENQARLNDDERGTFFQTQTQKRLVHAKTAQGLKPKR</sequence>
<evidence type="ECO:0000313" key="2">
    <source>
        <dbReference type="EMBL" id="EAU84961.2"/>
    </source>
</evidence>